<evidence type="ECO:0000256" key="1">
    <source>
        <dbReference type="SAM" id="Coils"/>
    </source>
</evidence>
<evidence type="ECO:0000313" key="2">
    <source>
        <dbReference type="EMBL" id="KAA0188963.1"/>
    </source>
</evidence>
<gene>
    <name evidence="2" type="ORF">FBUS_02314</name>
</gene>
<name>A0A8E0VJA6_9TREM</name>
<comment type="caution">
    <text evidence="2">The sequence shown here is derived from an EMBL/GenBank/DDBJ whole genome shotgun (WGS) entry which is preliminary data.</text>
</comment>
<sequence>MATKILRLASDKKTDGAQAIWEDDYREQIENLERKNATLSQKPGTGRPVNRTNMRTLVGTPRENRGKDSAATGALQTARMQNAALDTLKENIDLIRNQRELREKQLQISTLQARIQDFEADQTAMKEANRKLVAEVERLTNEVGLLEQKIIHTESAATLATKDHLKVLEIPDDDESDLPRRKTKRGHCLL</sequence>
<evidence type="ECO:0000313" key="3">
    <source>
        <dbReference type="Proteomes" id="UP000728185"/>
    </source>
</evidence>
<keyword evidence="1" id="KW-0175">Coiled coil</keyword>
<accession>A0A8E0VJA6</accession>
<dbReference type="Proteomes" id="UP000728185">
    <property type="component" value="Unassembled WGS sequence"/>
</dbReference>
<dbReference type="EMBL" id="LUCM01008098">
    <property type="protein sequence ID" value="KAA0188963.1"/>
    <property type="molecule type" value="Genomic_DNA"/>
</dbReference>
<feature type="coiled-coil region" evidence="1">
    <location>
        <begin position="78"/>
        <end position="149"/>
    </location>
</feature>
<protein>
    <submittedName>
        <fullName evidence="2">Uncharacterized protein</fullName>
    </submittedName>
</protein>
<keyword evidence="3" id="KW-1185">Reference proteome</keyword>
<reference evidence="2" key="1">
    <citation type="submission" date="2019-05" db="EMBL/GenBank/DDBJ databases">
        <title>Annotation for the trematode Fasciolopsis buski.</title>
        <authorList>
            <person name="Choi Y.-J."/>
        </authorList>
    </citation>
    <scope>NUCLEOTIDE SEQUENCE</scope>
    <source>
        <strain evidence="2">HT</strain>
        <tissue evidence="2">Whole worm</tissue>
    </source>
</reference>
<organism evidence="2 3">
    <name type="scientific">Fasciolopsis buskii</name>
    <dbReference type="NCBI Taxonomy" id="27845"/>
    <lineage>
        <taxon>Eukaryota</taxon>
        <taxon>Metazoa</taxon>
        <taxon>Spiralia</taxon>
        <taxon>Lophotrochozoa</taxon>
        <taxon>Platyhelminthes</taxon>
        <taxon>Trematoda</taxon>
        <taxon>Digenea</taxon>
        <taxon>Plagiorchiida</taxon>
        <taxon>Echinostomata</taxon>
        <taxon>Echinostomatoidea</taxon>
        <taxon>Fasciolidae</taxon>
        <taxon>Fasciolopsis</taxon>
    </lineage>
</organism>
<proteinExistence type="predicted"/>
<dbReference type="OrthoDB" id="2133912at2759"/>
<dbReference type="AlphaFoldDB" id="A0A8E0VJA6"/>